<keyword evidence="2" id="KW-1185">Reference proteome</keyword>
<name>A0A545V2C3_9HYPO</name>
<reference evidence="1 2" key="1">
    <citation type="journal article" date="2019" name="Appl. Microbiol. Biotechnol.">
        <title>Genome sequence of Isaria javanica and comparative genome analysis insights into family S53 peptidase evolution in fungal entomopathogens.</title>
        <authorList>
            <person name="Lin R."/>
            <person name="Zhang X."/>
            <person name="Xin B."/>
            <person name="Zou M."/>
            <person name="Gao Y."/>
            <person name="Qin F."/>
            <person name="Hu Q."/>
            <person name="Xie B."/>
            <person name="Cheng X."/>
        </authorList>
    </citation>
    <scope>NUCLEOTIDE SEQUENCE [LARGE SCALE GENOMIC DNA]</scope>
    <source>
        <strain evidence="1 2">IJ1G</strain>
    </source>
</reference>
<protein>
    <submittedName>
        <fullName evidence="1">Uncharacterized protein</fullName>
    </submittedName>
</protein>
<accession>A0A545V2C3</accession>
<comment type="caution">
    <text evidence="1">The sequence shown here is derived from an EMBL/GenBank/DDBJ whole genome shotgun (WGS) entry which is preliminary data.</text>
</comment>
<sequence length="68" mass="7217">MGLVPSPTDCSTAILASNWDAPYYHNARAPAVLGRCLRSLGLLTGQQGPRVDKVQTAPVPLAKTRSID</sequence>
<dbReference type="AlphaFoldDB" id="A0A545V2C3"/>
<dbReference type="Proteomes" id="UP000315783">
    <property type="component" value="Unassembled WGS sequence"/>
</dbReference>
<proteinExistence type="predicted"/>
<dbReference type="EMBL" id="SPUK01000007">
    <property type="protein sequence ID" value="TQV95847.1"/>
    <property type="molecule type" value="Genomic_DNA"/>
</dbReference>
<evidence type="ECO:0000313" key="1">
    <source>
        <dbReference type="EMBL" id="TQV95847.1"/>
    </source>
</evidence>
<organism evidence="1 2">
    <name type="scientific">Cordyceps javanica</name>
    <dbReference type="NCBI Taxonomy" id="43265"/>
    <lineage>
        <taxon>Eukaryota</taxon>
        <taxon>Fungi</taxon>
        <taxon>Dikarya</taxon>
        <taxon>Ascomycota</taxon>
        <taxon>Pezizomycotina</taxon>
        <taxon>Sordariomycetes</taxon>
        <taxon>Hypocreomycetidae</taxon>
        <taxon>Hypocreales</taxon>
        <taxon>Cordycipitaceae</taxon>
        <taxon>Cordyceps</taxon>
    </lineage>
</organism>
<gene>
    <name evidence="1" type="ORF">IF1G_05676</name>
</gene>
<evidence type="ECO:0000313" key="2">
    <source>
        <dbReference type="Proteomes" id="UP000315783"/>
    </source>
</evidence>